<dbReference type="PANTHER" id="PTHR23131">
    <property type="entry name" value="ENDORIBONUCLEASE LACTB2"/>
    <property type="match status" value="1"/>
</dbReference>
<evidence type="ECO:0000259" key="1">
    <source>
        <dbReference type="SMART" id="SM00849"/>
    </source>
</evidence>
<organism evidence="2">
    <name type="scientific">marine metagenome</name>
    <dbReference type="NCBI Taxonomy" id="408172"/>
    <lineage>
        <taxon>unclassified sequences</taxon>
        <taxon>metagenomes</taxon>
        <taxon>ecological metagenomes</taxon>
    </lineage>
</organism>
<feature type="domain" description="Metallo-beta-lactamase" evidence="1">
    <location>
        <begin position="45"/>
        <end position="262"/>
    </location>
</feature>
<dbReference type="Pfam" id="PF00753">
    <property type="entry name" value="Lactamase_B"/>
    <property type="match status" value="1"/>
</dbReference>
<dbReference type="Pfam" id="PF21221">
    <property type="entry name" value="B_lactamase-like_C"/>
    <property type="match status" value="1"/>
</dbReference>
<dbReference type="InterPro" id="IPR048933">
    <property type="entry name" value="B_lactamase-like_C"/>
</dbReference>
<proteinExistence type="predicted"/>
<gene>
    <name evidence="2" type="ORF">METZ01_LOCUS70960</name>
</gene>
<dbReference type="EMBL" id="UINC01004963">
    <property type="protein sequence ID" value="SVA18106.1"/>
    <property type="molecule type" value="Genomic_DNA"/>
</dbReference>
<dbReference type="InterPro" id="IPR036866">
    <property type="entry name" value="RibonucZ/Hydroxyglut_hydro"/>
</dbReference>
<reference evidence="2" key="1">
    <citation type="submission" date="2018-05" db="EMBL/GenBank/DDBJ databases">
        <authorList>
            <person name="Lanie J.A."/>
            <person name="Ng W.-L."/>
            <person name="Kazmierczak K.M."/>
            <person name="Andrzejewski T.M."/>
            <person name="Davidsen T.M."/>
            <person name="Wayne K.J."/>
            <person name="Tettelin H."/>
            <person name="Glass J.I."/>
            <person name="Rusch D."/>
            <person name="Podicherti R."/>
            <person name="Tsui H.-C.T."/>
            <person name="Winkler M.E."/>
        </authorList>
    </citation>
    <scope>NUCLEOTIDE SEQUENCE</scope>
</reference>
<dbReference type="SUPFAM" id="SSF56281">
    <property type="entry name" value="Metallo-hydrolase/oxidoreductase"/>
    <property type="match status" value="1"/>
</dbReference>
<dbReference type="InterPro" id="IPR050662">
    <property type="entry name" value="Sec-metab_biosynth-thioest"/>
</dbReference>
<dbReference type="Gene3D" id="1.10.10.10">
    <property type="entry name" value="Winged helix-like DNA-binding domain superfamily/Winged helix DNA-binding domain"/>
    <property type="match status" value="1"/>
</dbReference>
<protein>
    <recommendedName>
        <fullName evidence="1">Metallo-beta-lactamase domain-containing protein</fullName>
    </recommendedName>
</protein>
<sequence>MVETKNKSAHNLIYPFEVIPEPGKMLKIEDGVYWVRMRLPFVLDHINLWVLSDDDGWTVVDTGVASAEIKENWRQCFLEDMEAKKIKKIIVTHLHPDHIGLAGWINKKFSAPLFMSRTDYLMCRVLVSDTGKEAPIEGKKLYRSAGFSEGDLDIYSERFGGFGAAISKLPESYNRLKDRDIITIGKYDWEIVVGSGHCPEHLCLYNKELKIFISGDQVLPRITSNVSVFPTEPLSNPLEDWLDSCKYIKKRVPNDVLVLPSHNEPFRGLHERLDHLINGHEKSLERLLELCNEPKKAVEVFSVLFKRKITKDLLLMATGESIAHLNCLVSRGLVNSEKDEKGIISYTKI</sequence>
<accession>A0A381TPV4</accession>
<dbReference type="SMART" id="SM00849">
    <property type="entry name" value="Lactamase_B"/>
    <property type="match status" value="1"/>
</dbReference>
<dbReference type="Gene3D" id="3.60.15.10">
    <property type="entry name" value="Ribonuclease Z/Hydroxyacylglutathione hydrolase-like"/>
    <property type="match status" value="1"/>
</dbReference>
<dbReference type="InterPro" id="IPR001279">
    <property type="entry name" value="Metallo-B-lactamas"/>
</dbReference>
<dbReference type="AlphaFoldDB" id="A0A381TPV4"/>
<name>A0A381TPV4_9ZZZZ</name>
<evidence type="ECO:0000313" key="2">
    <source>
        <dbReference type="EMBL" id="SVA18106.1"/>
    </source>
</evidence>
<dbReference type="PANTHER" id="PTHR23131:SF4">
    <property type="entry name" value="METALLO-BETA-LACTAMASE SUPERFAMILY POTEIN"/>
    <property type="match status" value="1"/>
</dbReference>
<dbReference type="InterPro" id="IPR036388">
    <property type="entry name" value="WH-like_DNA-bd_sf"/>
</dbReference>